<dbReference type="SUPFAM" id="SSF56176">
    <property type="entry name" value="FAD-binding/transporter-associated domain-like"/>
    <property type="match status" value="1"/>
</dbReference>
<dbReference type="FunFam" id="3.10.580.10:FF:000002">
    <property type="entry name" value="Magnesium/cobalt efflux protein CorC"/>
    <property type="match status" value="1"/>
</dbReference>
<dbReference type="PROSITE" id="PS51846">
    <property type="entry name" value="CNNM"/>
    <property type="match status" value="1"/>
</dbReference>
<dbReference type="InterPro" id="IPR044751">
    <property type="entry name" value="Ion_transp-like_CBS"/>
</dbReference>
<dbReference type="PANTHER" id="PTHR22777:SF32">
    <property type="entry name" value="UPF0053 INNER MEMBRANE PROTEIN YFJD"/>
    <property type="match status" value="1"/>
</dbReference>
<dbReference type="Pfam" id="PF00571">
    <property type="entry name" value="CBS"/>
    <property type="match status" value="2"/>
</dbReference>
<dbReference type="RefSeq" id="WP_303701823.1">
    <property type="nucleotide sequence ID" value="NZ_VSIV01000295.1"/>
</dbReference>
<dbReference type="GO" id="GO:0050660">
    <property type="term" value="F:flavin adenine dinucleotide binding"/>
    <property type="evidence" value="ECO:0007669"/>
    <property type="project" value="InterPro"/>
</dbReference>
<evidence type="ECO:0000256" key="9">
    <source>
        <dbReference type="PROSITE-ProRule" id="PRU00703"/>
    </source>
</evidence>
<dbReference type="SUPFAM" id="SSF54631">
    <property type="entry name" value="CBS-domain pair"/>
    <property type="match status" value="1"/>
</dbReference>
<evidence type="ECO:0000256" key="5">
    <source>
        <dbReference type="ARBA" id="ARBA00022737"/>
    </source>
</evidence>
<dbReference type="PANTHER" id="PTHR22777">
    <property type="entry name" value="HEMOLYSIN-RELATED"/>
    <property type="match status" value="1"/>
</dbReference>
<feature type="transmembrane region" description="Helical" evidence="11">
    <location>
        <begin position="93"/>
        <end position="110"/>
    </location>
</feature>
<evidence type="ECO:0000259" key="13">
    <source>
        <dbReference type="PROSITE" id="PS51846"/>
    </source>
</evidence>
<keyword evidence="8 10" id="KW-0472">Membrane</keyword>
<dbReference type="InterPro" id="IPR016169">
    <property type="entry name" value="FAD-bd_PCMH_sub2"/>
</dbReference>
<dbReference type="GO" id="GO:0005886">
    <property type="term" value="C:plasma membrane"/>
    <property type="evidence" value="ECO:0007669"/>
    <property type="project" value="UniProtKB-SubCell"/>
</dbReference>
<protein>
    <submittedName>
        <fullName evidence="14">HlyC/CorC family transporter</fullName>
    </submittedName>
</protein>
<comment type="similarity">
    <text evidence="2">Belongs to the UPF0053 family.</text>
</comment>
<accession>A0A5D0MMH7</accession>
<evidence type="ECO:0000313" key="14">
    <source>
        <dbReference type="EMBL" id="TYB32660.1"/>
    </source>
</evidence>
<evidence type="ECO:0000313" key="15">
    <source>
        <dbReference type="Proteomes" id="UP000323337"/>
    </source>
</evidence>
<evidence type="ECO:0000256" key="3">
    <source>
        <dbReference type="ARBA" id="ARBA00022475"/>
    </source>
</evidence>
<dbReference type="InterPro" id="IPR002550">
    <property type="entry name" value="CNNM"/>
</dbReference>
<comment type="subcellular location">
    <subcellularLocation>
        <location evidence="1">Cell membrane</location>
        <topology evidence="1">Multi-pass membrane protein</topology>
    </subcellularLocation>
</comment>
<dbReference type="Gene3D" id="3.10.580.10">
    <property type="entry name" value="CBS-domain"/>
    <property type="match status" value="1"/>
</dbReference>
<dbReference type="SMART" id="SM00116">
    <property type="entry name" value="CBS"/>
    <property type="match status" value="2"/>
</dbReference>
<dbReference type="Pfam" id="PF01595">
    <property type="entry name" value="CNNM"/>
    <property type="match status" value="1"/>
</dbReference>
<dbReference type="SMART" id="SM01091">
    <property type="entry name" value="CorC_HlyC"/>
    <property type="match status" value="1"/>
</dbReference>
<dbReference type="AlphaFoldDB" id="A0A5D0MMH7"/>
<feature type="transmembrane region" description="Helical" evidence="11">
    <location>
        <begin position="130"/>
        <end position="153"/>
    </location>
</feature>
<reference evidence="14 15" key="1">
    <citation type="submission" date="2019-08" db="EMBL/GenBank/DDBJ databases">
        <title>Genomic characterization of a novel candidate phylum (ARYD3) from a high temperature, high salinity tertiary oil reservoir in north central Oklahoma, USA.</title>
        <authorList>
            <person name="Youssef N.H."/>
            <person name="Yadav A."/>
            <person name="Elshahed M.S."/>
        </authorList>
    </citation>
    <scope>NUCLEOTIDE SEQUENCE [LARGE SCALE GENOMIC DNA]</scope>
    <source>
        <strain evidence="14">ARYD1</strain>
    </source>
</reference>
<evidence type="ECO:0000256" key="2">
    <source>
        <dbReference type="ARBA" id="ARBA00006337"/>
    </source>
</evidence>
<keyword evidence="4 10" id="KW-0812">Transmembrane</keyword>
<keyword evidence="6 10" id="KW-1133">Transmembrane helix</keyword>
<evidence type="ECO:0000256" key="6">
    <source>
        <dbReference type="ARBA" id="ARBA00022989"/>
    </source>
</evidence>
<evidence type="ECO:0000256" key="10">
    <source>
        <dbReference type="PROSITE-ProRule" id="PRU01193"/>
    </source>
</evidence>
<evidence type="ECO:0000256" key="8">
    <source>
        <dbReference type="ARBA" id="ARBA00023136"/>
    </source>
</evidence>
<sequence>MEDGVTLYSVLIIICLVMSAFFSSTETALTSLTELKINHIIHEKGSKAKALELWLLHPNKVLNTILIGNNIFNILGSVLAAEMANILFNNTPIALVTGVMTLMVLIFGEITPKTFAKHNAETFSLFAIKILRLFYTVFYPVSYSLNVFVKLLIKFMGGEVEKIGPSITEDELEFLISVGEKEGVLEDQKREMLHNIFEISDTIAREVMVPRTDMTILKVDQPINDILNVVSQTEYSRIPVYENRMDNIIGILYVKDLLKYIKEDFASIDIRKIMRKVYFVPETKKIDDLLREFQLNRIHLAVVVDEYGGVSGIVTLEDILEEIVGEIRDEYDKEDDDIVEKSSESEYIVRARMDVDDFCEFFGLEKSEDMDEYETLGGLIYDLAGKIPDVGDEFHLDGYTLTVIEKESRKLKKIKVVRNEVNEGSEDEQYE</sequence>
<evidence type="ECO:0000256" key="1">
    <source>
        <dbReference type="ARBA" id="ARBA00004651"/>
    </source>
</evidence>
<evidence type="ECO:0000256" key="7">
    <source>
        <dbReference type="ARBA" id="ARBA00023122"/>
    </source>
</evidence>
<organism evidence="14 15">
    <name type="scientific">Flexistipes sinusarabici</name>
    <dbReference type="NCBI Taxonomy" id="2352"/>
    <lineage>
        <taxon>Bacteria</taxon>
        <taxon>Pseudomonadati</taxon>
        <taxon>Deferribacterota</taxon>
        <taxon>Deferribacteres</taxon>
        <taxon>Deferribacterales</taxon>
        <taxon>Flexistipitaceae</taxon>
        <taxon>Flexistipes</taxon>
    </lineage>
</organism>
<dbReference type="PROSITE" id="PS51371">
    <property type="entry name" value="CBS"/>
    <property type="match status" value="2"/>
</dbReference>
<dbReference type="Proteomes" id="UP000323337">
    <property type="component" value="Unassembled WGS sequence"/>
</dbReference>
<evidence type="ECO:0000259" key="12">
    <source>
        <dbReference type="PROSITE" id="PS51371"/>
    </source>
</evidence>
<keyword evidence="5" id="KW-0677">Repeat</keyword>
<dbReference type="InterPro" id="IPR000644">
    <property type="entry name" value="CBS_dom"/>
</dbReference>
<dbReference type="InterPro" id="IPR036318">
    <property type="entry name" value="FAD-bd_PCMH-like_sf"/>
</dbReference>
<dbReference type="Pfam" id="PF03471">
    <property type="entry name" value="CorC_HlyC"/>
    <property type="match status" value="1"/>
</dbReference>
<comment type="caution">
    <text evidence="14">The sequence shown here is derived from an EMBL/GenBank/DDBJ whole genome shotgun (WGS) entry which is preliminary data.</text>
</comment>
<dbReference type="CDD" id="cd04590">
    <property type="entry name" value="CBS_pair_CorC_HlyC_assoc"/>
    <property type="match status" value="1"/>
</dbReference>
<dbReference type="EMBL" id="VSIV01000295">
    <property type="protein sequence ID" value="TYB32660.1"/>
    <property type="molecule type" value="Genomic_DNA"/>
</dbReference>
<dbReference type="InterPro" id="IPR005170">
    <property type="entry name" value="Transptr-assoc_dom"/>
</dbReference>
<feature type="domain" description="CNNM transmembrane" evidence="13">
    <location>
        <begin position="1"/>
        <end position="189"/>
    </location>
</feature>
<feature type="domain" description="CBS" evidence="12">
    <location>
        <begin position="273"/>
        <end position="330"/>
    </location>
</feature>
<dbReference type="InterPro" id="IPR046342">
    <property type="entry name" value="CBS_dom_sf"/>
</dbReference>
<feature type="transmembrane region" description="Helical" evidence="11">
    <location>
        <begin position="61"/>
        <end position="81"/>
    </location>
</feature>
<evidence type="ECO:0000256" key="4">
    <source>
        <dbReference type="ARBA" id="ARBA00022692"/>
    </source>
</evidence>
<keyword evidence="3" id="KW-1003">Cell membrane</keyword>
<dbReference type="Gene3D" id="3.30.465.10">
    <property type="match status" value="1"/>
</dbReference>
<evidence type="ECO:0000256" key="11">
    <source>
        <dbReference type="SAM" id="Phobius"/>
    </source>
</evidence>
<gene>
    <name evidence="14" type="ORF">FXF49_10375</name>
</gene>
<keyword evidence="7 9" id="KW-0129">CBS domain</keyword>
<name>A0A5D0MMH7_FLESI</name>
<feature type="domain" description="CBS" evidence="12">
    <location>
        <begin position="208"/>
        <end position="267"/>
    </location>
</feature>
<proteinExistence type="inferred from homology"/>
<feature type="transmembrane region" description="Helical" evidence="11">
    <location>
        <begin position="7"/>
        <end position="25"/>
    </location>
</feature>